<organism evidence="1 2">
    <name type="scientific">Penicillium nordicum</name>
    <dbReference type="NCBI Taxonomy" id="229535"/>
    <lineage>
        <taxon>Eukaryota</taxon>
        <taxon>Fungi</taxon>
        <taxon>Dikarya</taxon>
        <taxon>Ascomycota</taxon>
        <taxon>Pezizomycotina</taxon>
        <taxon>Eurotiomycetes</taxon>
        <taxon>Eurotiomycetidae</taxon>
        <taxon>Eurotiales</taxon>
        <taxon>Aspergillaceae</taxon>
        <taxon>Penicillium</taxon>
    </lineage>
</organism>
<reference evidence="1 2" key="1">
    <citation type="submission" date="2015-08" db="EMBL/GenBank/DDBJ databases">
        <title>Genome sequencing of Penicillium nordicum.</title>
        <authorList>
            <person name="Nguyen H.D."/>
            <person name="Seifert K.A."/>
        </authorList>
    </citation>
    <scope>NUCLEOTIDE SEQUENCE [LARGE SCALE GENOMIC DNA]</scope>
    <source>
        <strain evidence="1 2">DAOMC 185683</strain>
    </source>
</reference>
<proteinExistence type="predicted"/>
<comment type="caution">
    <text evidence="1">The sequence shown here is derived from an EMBL/GenBank/DDBJ whole genome shotgun (WGS) entry which is preliminary data.</text>
</comment>
<protein>
    <submittedName>
        <fullName evidence="1">Uncharacterized protein</fullName>
    </submittedName>
</protein>
<evidence type="ECO:0000313" key="2">
    <source>
        <dbReference type="Proteomes" id="UP000037696"/>
    </source>
</evidence>
<dbReference type="OrthoDB" id="288942at2759"/>
<gene>
    <name evidence="1" type="ORF">ACN38_g8624</name>
</gene>
<sequence length="117" mass="13091">MSSVLETHLKSKQFEQNNRADGTNMLSAKADTSVFRWAGSSMLGGRRWTSDEVAPGQLQSYFATVMWRPSQEALDDRRRLNPPSPSQLEPPIASGFGLDLYQVIIFGSGWDIHDRSC</sequence>
<name>A0A0M8P4Z1_9EURO</name>
<evidence type="ECO:0000313" key="1">
    <source>
        <dbReference type="EMBL" id="KOS40510.1"/>
    </source>
</evidence>
<dbReference type="AlphaFoldDB" id="A0A0M8P4Z1"/>
<accession>A0A0M8P4Z1</accession>
<dbReference type="EMBL" id="LHQQ01000161">
    <property type="protein sequence ID" value="KOS40510.1"/>
    <property type="molecule type" value="Genomic_DNA"/>
</dbReference>
<keyword evidence="2" id="KW-1185">Reference proteome</keyword>
<dbReference type="Proteomes" id="UP000037696">
    <property type="component" value="Unassembled WGS sequence"/>
</dbReference>